<sequence length="61" mass="7182">MRGFQSVRESILRRTALHGIRENQRFFRDFFVFNSGSSEKELDTCLISKIDWLGNLDSNQD</sequence>
<evidence type="ECO:0000313" key="2">
    <source>
        <dbReference type="Proteomes" id="UP000220768"/>
    </source>
</evidence>
<accession>A0A2A6JAU8</accession>
<protein>
    <submittedName>
        <fullName evidence="1">Uncharacterized protein</fullName>
    </submittedName>
</protein>
<gene>
    <name evidence="1" type="ORF">CO666_15970</name>
</gene>
<dbReference type="Proteomes" id="UP000220768">
    <property type="component" value="Unassembled WGS sequence"/>
</dbReference>
<evidence type="ECO:0000313" key="1">
    <source>
        <dbReference type="EMBL" id="PDT03071.1"/>
    </source>
</evidence>
<reference evidence="1 2" key="1">
    <citation type="submission" date="2017-09" db="EMBL/GenBank/DDBJ databases">
        <title>Comparative genomics of rhizobia isolated from Phaseolus vulgaris in China.</title>
        <authorList>
            <person name="Tong W."/>
        </authorList>
    </citation>
    <scope>NUCLEOTIDE SEQUENCE [LARGE SCALE GENOMIC DNA]</scope>
    <source>
        <strain evidence="1 2">C5</strain>
    </source>
</reference>
<comment type="caution">
    <text evidence="1">The sequence shown here is derived from an EMBL/GenBank/DDBJ whole genome shotgun (WGS) entry which is preliminary data.</text>
</comment>
<name>A0A2A6JAU8_9HYPH</name>
<proteinExistence type="predicted"/>
<dbReference type="AlphaFoldDB" id="A0A2A6JAU8"/>
<keyword evidence="2" id="KW-1185">Reference proteome</keyword>
<dbReference type="EMBL" id="NWSV01000009">
    <property type="protein sequence ID" value="PDT03071.1"/>
    <property type="molecule type" value="Genomic_DNA"/>
</dbReference>
<organism evidence="1 2">
    <name type="scientific">Rhizobium chutanense</name>
    <dbReference type="NCBI Taxonomy" id="2035448"/>
    <lineage>
        <taxon>Bacteria</taxon>
        <taxon>Pseudomonadati</taxon>
        <taxon>Pseudomonadota</taxon>
        <taxon>Alphaproteobacteria</taxon>
        <taxon>Hyphomicrobiales</taxon>
        <taxon>Rhizobiaceae</taxon>
        <taxon>Rhizobium/Agrobacterium group</taxon>
        <taxon>Rhizobium</taxon>
    </lineage>
</organism>